<name>A0ABV2AB07_9GAMM</name>
<dbReference type="Gene3D" id="1.10.45.10">
    <property type="entry name" value="Vanillyl-alcohol Oxidase, Chain A, domain 4"/>
    <property type="match status" value="1"/>
</dbReference>
<evidence type="ECO:0000256" key="1">
    <source>
        <dbReference type="ARBA" id="ARBA00008000"/>
    </source>
</evidence>
<accession>A0ABV2AB07</accession>
<dbReference type="Gene3D" id="3.30.43.10">
    <property type="entry name" value="Uridine Diphospho-n-acetylenolpyruvylglucosamine Reductase, domain 2"/>
    <property type="match status" value="1"/>
</dbReference>
<comment type="similarity">
    <text evidence="1">Belongs to the FAD-binding oxidoreductase/transferase type 4 family.</text>
</comment>
<dbReference type="InterPro" id="IPR036318">
    <property type="entry name" value="FAD-bd_PCMH-like_sf"/>
</dbReference>
<dbReference type="SUPFAM" id="SSF55103">
    <property type="entry name" value="FAD-linked oxidases, C-terminal domain"/>
    <property type="match status" value="1"/>
</dbReference>
<dbReference type="PANTHER" id="PTHR46568:SF1">
    <property type="entry name" value="ALKYLDIHYDROXYACETONEPHOSPHATE SYNTHASE, PEROXISOMAL"/>
    <property type="match status" value="1"/>
</dbReference>
<dbReference type="Gene3D" id="3.30.300.330">
    <property type="match status" value="1"/>
</dbReference>
<dbReference type="PANTHER" id="PTHR46568">
    <property type="entry name" value="ALKYLDIHYDROXYACETONEPHOSPHATE SYNTHASE, PEROXISOMAL"/>
    <property type="match status" value="1"/>
</dbReference>
<dbReference type="InterPro" id="IPR016169">
    <property type="entry name" value="FAD-bd_PCMH_sub2"/>
</dbReference>
<comment type="caution">
    <text evidence="5">The sequence shown here is derived from an EMBL/GenBank/DDBJ whole genome shotgun (WGS) entry which is preliminary data.</text>
</comment>
<dbReference type="RefSeq" id="WP_352888407.1">
    <property type="nucleotide sequence ID" value="NZ_JBEPIJ010000005.1"/>
</dbReference>
<reference evidence="5 6" key="1">
    <citation type="submission" date="2024-06" db="EMBL/GenBank/DDBJ databases">
        <authorList>
            <person name="Li Z."/>
            <person name="Jiang Y."/>
        </authorList>
    </citation>
    <scope>NUCLEOTIDE SEQUENCE [LARGE SCALE GENOMIC DNA]</scope>
    <source>
        <strain evidence="5 6">HSW-8</strain>
    </source>
</reference>
<keyword evidence="2" id="KW-0285">Flavoprotein</keyword>
<dbReference type="Gene3D" id="3.30.465.10">
    <property type="match status" value="1"/>
</dbReference>
<dbReference type="Proteomes" id="UP001465331">
    <property type="component" value="Unassembled WGS sequence"/>
</dbReference>
<evidence type="ECO:0000256" key="2">
    <source>
        <dbReference type="ARBA" id="ARBA00022630"/>
    </source>
</evidence>
<dbReference type="InterPro" id="IPR016164">
    <property type="entry name" value="FAD-linked_Oxase-like_C"/>
</dbReference>
<feature type="domain" description="FAD-binding PCMH-type" evidence="4">
    <location>
        <begin position="85"/>
        <end position="265"/>
    </location>
</feature>
<organism evidence="5 6">
    <name type="scientific">Sinimarinibacterium thermocellulolyticum</name>
    <dbReference type="NCBI Taxonomy" id="3170016"/>
    <lineage>
        <taxon>Bacteria</taxon>
        <taxon>Pseudomonadati</taxon>
        <taxon>Pseudomonadota</taxon>
        <taxon>Gammaproteobacteria</taxon>
        <taxon>Nevskiales</taxon>
        <taxon>Nevskiaceae</taxon>
        <taxon>Sinimarinibacterium</taxon>
    </lineage>
</organism>
<protein>
    <submittedName>
        <fullName evidence="5">FAD-binding oxidoreductase</fullName>
    </submittedName>
</protein>
<dbReference type="Pfam" id="PF01565">
    <property type="entry name" value="FAD_binding_4"/>
    <property type="match status" value="1"/>
</dbReference>
<dbReference type="InterPro" id="IPR016166">
    <property type="entry name" value="FAD-bd_PCMH"/>
</dbReference>
<dbReference type="Gene3D" id="3.30.70.3450">
    <property type="match status" value="1"/>
</dbReference>
<keyword evidence="3" id="KW-0274">FAD</keyword>
<dbReference type="InterPro" id="IPR025650">
    <property type="entry name" value="Alkyl-DHAP_Synthase"/>
</dbReference>
<dbReference type="PROSITE" id="PS51387">
    <property type="entry name" value="FAD_PCMH"/>
    <property type="match status" value="1"/>
</dbReference>
<dbReference type="InterPro" id="IPR006094">
    <property type="entry name" value="Oxid_FAD_bind_N"/>
</dbReference>
<gene>
    <name evidence="5" type="ORF">ABSH63_06350</name>
</gene>
<dbReference type="InterPro" id="IPR004113">
    <property type="entry name" value="FAD-bd_oxidored_4_C"/>
</dbReference>
<sequence>MRRWNGWGEEGDEYALSDDARAFLAARIGPGRAPHDASLQQVVERVGASRLPSSGHGFETDAKIRVLHARGQSFPDWIALRCGRIGPCADGVALPSSHDEAAQALASARKLGAIVVPYGGGTSVVGHLNVPASDRPVVNISLARMNRLMVVDDKAWLGTFGAGTPGPQVEAQLRAHGFMLGHFPQSYPYSTLGGWVVTRSSGQQSLRYGRIEQMFASGRLATPRGQWSVGGVPASSAGPDLREVVLGSEGRLGLLTEVSVRLRRLPEEESFHGVFFPNWASAIDAVRAMVQADLPLSMLRLSNEVETETQLRLAGHPQLILWLQRYLGMRGIDEGKCMLMLGVTGTLAECRRTRRDALAIAKRHRGVHVGKGMGKAWVRNRFRGPLLRNALWALGYGADTVETCVNWPKATALMRAIEQAAHDALAGDDERIHAFTHLSHVYRQGCSIYSTFVFRSAGDADADLERWRKLKTRVSEVIVAHGGTISHQHGVGVDHAAYLPAEKGALGMDLLRAVAREVDPDGMMNPGKLFT</sequence>
<dbReference type="InterPro" id="IPR016167">
    <property type="entry name" value="FAD-bd_PCMH_sub1"/>
</dbReference>
<evidence type="ECO:0000313" key="6">
    <source>
        <dbReference type="Proteomes" id="UP001465331"/>
    </source>
</evidence>
<evidence type="ECO:0000256" key="3">
    <source>
        <dbReference type="ARBA" id="ARBA00022827"/>
    </source>
</evidence>
<dbReference type="EMBL" id="JBEPIJ010000005">
    <property type="protein sequence ID" value="MES0873624.1"/>
    <property type="molecule type" value="Genomic_DNA"/>
</dbReference>
<dbReference type="InterPro" id="IPR016171">
    <property type="entry name" value="Vanillyl_alc_oxidase_C-sub2"/>
</dbReference>
<evidence type="ECO:0000259" key="4">
    <source>
        <dbReference type="PROSITE" id="PS51387"/>
    </source>
</evidence>
<evidence type="ECO:0000313" key="5">
    <source>
        <dbReference type="EMBL" id="MES0873624.1"/>
    </source>
</evidence>
<keyword evidence="6" id="KW-1185">Reference proteome</keyword>
<dbReference type="Pfam" id="PF02913">
    <property type="entry name" value="FAD-oxidase_C"/>
    <property type="match status" value="1"/>
</dbReference>
<dbReference type="SUPFAM" id="SSF56176">
    <property type="entry name" value="FAD-binding/transporter-associated domain-like"/>
    <property type="match status" value="1"/>
</dbReference>
<proteinExistence type="inferred from homology"/>